<sequence>MTVTTHALIPALEDARAAHAAVIDKFRADLTVTPTGPHRRTLERHLADIEEYMGRIDNHVRAVRPRRLLGDATAIVRTITSAAVRAARIPLEVGTVIAEGVLHARHPVTERRLLRNIQGEYAIAAQALAACRVGESVAALADDERGMELMASLRQRDEKLLRALESTLEQLAQALVEATAENIPTPARYLTDQGHDQRWPDDRPSAGGPIGPHPTGSGLRAAASAVWAGSMAAAQQRMDTTG</sequence>
<organism evidence="3 5">
    <name type="scientific">Streptomyces nodosus</name>
    <dbReference type="NCBI Taxonomy" id="40318"/>
    <lineage>
        <taxon>Bacteria</taxon>
        <taxon>Bacillati</taxon>
        <taxon>Actinomycetota</taxon>
        <taxon>Actinomycetes</taxon>
        <taxon>Kitasatosporales</taxon>
        <taxon>Streptomycetaceae</taxon>
        <taxon>Streptomyces</taxon>
    </lineage>
</organism>
<dbReference type="RefSeq" id="WP_043447041.1">
    <property type="nucleotide sequence ID" value="NZ_CP009313.1"/>
</dbReference>
<dbReference type="Proteomes" id="UP000031526">
    <property type="component" value="Chromosome"/>
</dbReference>
<reference evidence="4 6" key="3">
    <citation type="submission" date="2017-09" db="EMBL/GenBank/DDBJ databases">
        <title>Streptomyces genome completion.</title>
        <authorList>
            <person name="Lee N."/>
            <person name="Cho B.-K."/>
        </authorList>
    </citation>
    <scope>NUCLEOTIDE SEQUENCE [LARGE SCALE GENOMIC DNA]</scope>
    <source>
        <strain evidence="4 6">ATCC 14899</strain>
    </source>
</reference>
<evidence type="ECO:0000256" key="1">
    <source>
        <dbReference type="SAM" id="Coils"/>
    </source>
</evidence>
<accession>A0A0B5DU36</accession>
<keyword evidence="1" id="KW-0175">Coiled coil</keyword>
<dbReference type="EMBL" id="CP009313">
    <property type="protein sequence ID" value="AJE44171.1"/>
    <property type="molecule type" value="Genomic_DNA"/>
</dbReference>
<evidence type="ECO:0000313" key="5">
    <source>
        <dbReference type="Proteomes" id="UP000031526"/>
    </source>
</evidence>
<proteinExistence type="predicted"/>
<evidence type="ECO:0000313" key="6">
    <source>
        <dbReference type="Proteomes" id="UP000325763"/>
    </source>
</evidence>
<gene>
    <name evidence="4" type="ORF">CP978_32655</name>
    <name evidence="3" type="ORF">SNOD_32400</name>
</gene>
<evidence type="ECO:0000313" key="3">
    <source>
        <dbReference type="EMBL" id="AJE44171.1"/>
    </source>
</evidence>
<reference evidence="3 5" key="2">
    <citation type="journal article" date="2016" name="Appl. Microbiol. Biotechnol.">
        <title>Exploiting the genome sequence of Streptomyces nodosus for enhanced antibiotic production.</title>
        <authorList>
            <person name="Sweeney P."/>
            <person name="Murphy C.D."/>
            <person name="Caffrey P."/>
        </authorList>
    </citation>
    <scope>NUCLEOTIDE SEQUENCE [LARGE SCALE GENOMIC DNA]</scope>
    <source>
        <strain evidence="3 5">ATCC 14899</strain>
    </source>
</reference>
<dbReference type="OrthoDB" id="4332356at2"/>
<keyword evidence="5" id="KW-1185">Reference proteome</keyword>
<reference evidence="5" key="1">
    <citation type="submission" date="2014-09" db="EMBL/GenBank/DDBJ databases">
        <title>Sequence of the Streptomyces nodosus genome.</title>
        <authorList>
            <person name="Sweeney P."/>
            <person name="Stephens N."/>
            <person name="Murphy C."/>
            <person name="Caffrey P."/>
        </authorList>
    </citation>
    <scope>NUCLEOTIDE SEQUENCE [LARGE SCALE GENOMIC DNA]</scope>
    <source>
        <strain evidence="5">ATCC 14899</strain>
    </source>
</reference>
<name>A0A0B5DU36_9ACTN</name>
<dbReference type="HOGENOM" id="CLU_1146686_0_0_11"/>
<feature type="region of interest" description="Disordered" evidence="2">
    <location>
        <begin position="185"/>
        <end position="222"/>
    </location>
</feature>
<evidence type="ECO:0000256" key="2">
    <source>
        <dbReference type="SAM" id="MobiDB-lite"/>
    </source>
</evidence>
<feature type="compositionally biased region" description="Basic and acidic residues" evidence="2">
    <location>
        <begin position="193"/>
        <end position="204"/>
    </location>
</feature>
<dbReference type="Proteomes" id="UP000325763">
    <property type="component" value="Chromosome"/>
</dbReference>
<dbReference type="AlphaFoldDB" id="A0A0B5DU36"/>
<dbReference type="EMBL" id="CP023747">
    <property type="protein sequence ID" value="QEV42657.1"/>
    <property type="molecule type" value="Genomic_DNA"/>
</dbReference>
<protein>
    <submittedName>
        <fullName evidence="3">Uncharacterized protein</fullName>
    </submittedName>
</protein>
<dbReference type="KEGG" id="snq:CP978_32655"/>
<feature type="coiled-coil region" evidence="1">
    <location>
        <begin position="154"/>
        <end position="181"/>
    </location>
</feature>
<evidence type="ECO:0000313" key="4">
    <source>
        <dbReference type="EMBL" id="QEV42657.1"/>
    </source>
</evidence>